<dbReference type="Gene3D" id="3.30.1370.110">
    <property type="match status" value="1"/>
</dbReference>
<gene>
    <name evidence="2" type="ORF">J2800_004998</name>
</gene>
<dbReference type="Proteomes" id="UP001262754">
    <property type="component" value="Unassembled WGS sequence"/>
</dbReference>
<dbReference type="InterPro" id="IPR002625">
    <property type="entry name" value="Smr_dom"/>
</dbReference>
<keyword evidence="2" id="KW-0378">Hydrolase</keyword>
<evidence type="ECO:0000313" key="2">
    <source>
        <dbReference type="EMBL" id="MDR6534227.1"/>
    </source>
</evidence>
<dbReference type="GO" id="GO:0004519">
    <property type="term" value="F:endonuclease activity"/>
    <property type="evidence" value="ECO:0007669"/>
    <property type="project" value="UniProtKB-KW"/>
</dbReference>
<name>A0ABU1N6Y4_9CAUL</name>
<dbReference type="RefSeq" id="WP_163233581.1">
    <property type="nucleotide sequence ID" value="NZ_BMLD01000017.1"/>
</dbReference>
<dbReference type="PROSITE" id="PS50828">
    <property type="entry name" value="SMR"/>
    <property type="match status" value="1"/>
</dbReference>
<organism evidence="2 3">
    <name type="scientific">Caulobacter rhizosphaerae</name>
    <dbReference type="NCBI Taxonomy" id="2010972"/>
    <lineage>
        <taxon>Bacteria</taxon>
        <taxon>Pseudomonadati</taxon>
        <taxon>Pseudomonadota</taxon>
        <taxon>Alphaproteobacteria</taxon>
        <taxon>Caulobacterales</taxon>
        <taxon>Caulobacteraceae</taxon>
        <taxon>Caulobacter</taxon>
    </lineage>
</organism>
<dbReference type="SMART" id="SM00463">
    <property type="entry name" value="SMR"/>
    <property type="match status" value="1"/>
</dbReference>
<dbReference type="PANTHER" id="PTHR35562">
    <property type="entry name" value="DNA ENDONUCLEASE SMRA-RELATED"/>
    <property type="match status" value="1"/>
</dbReference>
<protein>
    <submittedName>
        <fullName evidence="2">DNA-nicking Smr family endonuclease</fullName>
    </submittedName>
</protein>
<reference evidence="2 3" key="1">
    <citation type="submission" date="2023-07" db="EMBL/GenBank/DDBJ databases">
        <title>Sorghum-associated microbial communities from plants grown in Nebraska, USA.</title>
        <authorList>
            <person name="Schachtman D."/>
        </authorList>
    </citation>
    <scope>NUCLEOTIDE SEQUENCE [LARGE SCALE GENOMIC DNA]</scope>
    <source>
        <strain evidence="2 3">DS2154</strain>
    </source>
</reference>
<keyword evidence="2" id="KW-0540">Nuclease</keyword>
<sequence length="179" mass="19735">MKRPPRHDEMRLWGMVTATVKAKPTHKAAGWTPKAQKSLVQPTSLQPMAPLLVDPKTITPAETRRAPGPLEGIEPNRRRKIAREHAPLDARLDLHGLDQDRARPVLEAFLRRAWEDGHRAALVVTGKGKLGVGVLRARTPEWLADPALRDIVAGVSPADKRHGGDGALYVALKRRPPKV</sequence>
<evidence type="ECO:0000259" key="1">
    <source>
        <dbReference type="PROSITE" id="PS50828"/>
    </source>
</evidence>
<dbReference type="EMBL" id="JAVDRL010000023">
    <property type="protein sequence ID" value="MDR6534227.1"/>
    <property type="molecule type" value="Genomic_DNA"/>
</dbReference>
<comment type="caution">
    <text evidence="2">The sequence shown here is derived from an EMBL/GenBank/DDBJ whole genome shotgun (WGS) entry which is preliminary data.</text>
</comment>
<keyword evidence="2" id="KW-0255">Endonuclease</keyword>
<dbReference type="PANTHER" id="PTHR35562:SF2">
    <property type="entry name" value="DNA ENDONUCLEASE SMRA-RELATED"/>
    <property type="match status" value="1"/>
</dbReference>
<evidence type="ECO:0000313" key="3">
    <source>
        <dbReference type="Proteomes" id="UP001262754"/>
    </source>
</evidence>
<proteinExistence type="predicted"/>
<dbReference type="Pfam" id="PF01713">
    <property type="entry name" value="Smr"/>
    <property type="match status" value="1"/>
</dbReference>
<keyword evidence="3" id="KW-1185">Reference proteome</keyword>
<dbReference type="SUPFAM" id="SSF160443">
    <property type="entry name" value="SMR domain-like"/>
    <property type="match status" value="1"/>
</dbReference>
<dbReference type="InterPro" id="IPR036063">
    <property type="entry name" value="Smr_dom_sf"/>
</dbReference>
<accession>A0ABU1N6Y4</accession>
<feature type="domain" description="Smr" evidence="1">
    <location>
        <begin position="92"/>
        <end position="173"/>
    </location>
</feature>